<evidence type="ECO:0000256" key="5">
    <source>
        <dbReference type="PROSITE-ProRule" id="PRU00455"/>
    </source>
</evidence>
<dbReference type="GO" id="GO:0008270">
    <property type="term" value="F:zinc ion binding"/>
    <property type="evidence" value="ECO:0007669"/>
    <property type="project" value="UniProtKB-KW"/>
</dbReference>
<name>A0A0L9TZ23_PHAAN</name>
<evidence type="ECO:0000256" key="3">
    <source>
        <dbReference type="ARBA" id="ARBA00022833"/>
    </source>
</evidence>
<dbReference type="GO" id="GO:0016567">
    <property type="term" value="P:protein ubiquitination"/>
    <property type="evidence" value="ECO:0007669"/>
    <property type="project" value="UniProtKB-UniPathway"/>
</dbReference>
<dbReference type="Gene3D" id="3.30.40.10">
    <property type="entry name" value="Zinc/RING finger domain, C3HC4 (zinc finger)"/>
    <property type="match status" value="1"/>
</dbReference>
<dbReference type="InterPro" id="IPR013010">
    <property type="entry name" value="Znf_SIAH"/>
</dbReference>
<feature type="domain" description="SIAH-type" evidence="6">
    <location>
        <begin position="235"/>
        <end position="293"/>
    </location>
</feature>
<evidence type="ECO:0000256" key="1">
    <source>
        <dbReference type="ARBA" id="ARBA00022723"/>
    </source>
</evidence>
<dbReference type="EMBL" id="CM003372">
    <property type="protein sequence ID" value="KOM35647.1"/>
    <property type="molecule type" value="Genomic_DNA"/>
</dbReference>
<dbReference type="PROSITE" id="PS51081">
    <property type="entry name" value="ZF_SIAH"/>
    <property type="match status" value="1"/>
</dbReference>
<dbReference type="Proteomes" id="UP000053144">
    <property type="component" value="Chromosome 2"/>
</dbReference>
<accession>A0A0L9TZ23</accession>
<evidence type="ECO:0000313" key="8">
    <source>
        <dbReference type="Proteomes" id="UP000053144"/>
    </source>
</evidence>
<sequence length="333" mass="37880">MDVMTMMINQMAEEHVIIEEGQRKKTKRKTNKEFIKECIASPPRSPGLKAVSDKGCLKCMEVNVEEKEKYARHALEVWDGYLSSGASAPEPKPRKQTKLVTRCYPGRLFNVLQRLTPEQKESLFYYESISIEGSSAPVSTIVSYLFSWGEEEISEREKREKELGGYGSGELASKKKHHHMEFPECRDHSDGPPIITESTGIGHGPLRAVSKEEVILDFPKRRTMLSGDVDFIVESIKAPCRNREYGCNETVDCMTSNNHEVTCMYSPCPCPLQECNYVGSFEQLALHFSSNHWDSGRRFKYNYPLAISLQMDEQFLILQAEEDGVLFLLNKGT</sequence>
<gene>
    <name evidence="7" type="ORF">LR48_Vigan02g179700</name>
</gene>
<dbReference type="AlphaFoldDB" id="A0A0L9TZ23"/>
<evidence type="ECO:0000259" key="6">
    <source>
        <dbReference type="PROSITE" id="PS51081"/>
    </source>
</evidence>
<reference evidence="8" key="1">
    <citation type="journal article" date="2015" name="Proc. Natl. Acad. Sci. U.S.A.">
        <title>Genome sequencing of adzuki bean (Vigna angularis) provides insight into high starch and low fat accumulation and domestication.</title>
        <authorList>
            <person name="Yang K."/>
            <person name="Tian Z."/>
            <person name="Chen C."/>
            <person name="Luo L."/>
            <person name="Zhao B."/>
            <person name="Wang Z."/>
            <person name="Yu L."/>
            <person name="Li Y."/>
            <person name="Sun Y."/>
            <person name="Li W."/>
            <person name="Chen Y."/>
            <person name="Li Y."/>
            <person name="Zhang Y."/>
            <person name="Ai D."/>
            <person name="Zhao J."/>
            <person name="Shang C."/>
            <person name="Ma Y."/>
            <person name="Wu B."/>
            <person name="Wang M."/>
            <person name="Gao L."/>
            <person name="Sun D."/>
            <person name="Zhang P."/>
            <person name="Guo F."/>
            <person name="Wang W."/>
            <person name="Li Y."/>
            <person name="Wang J."/>
            <person name="Varshney R.K."/>
            <person name="Wang J."/>
            <person name="Ling H.Q."/>
            <person name="Wan P."/>
        </authorList>
    </citation>
    <scope>NUCLEOTIDE SEQUENCE</scope>
    <source>
        <strain evidence="8">cv. Jingnong 6</strain>
    </source>
</reference>
<evidence type="ECO:0000313" key="7">
    <source>
        <dbReference type="EMBL" id="KOM35647.1"/>
    </source>
</evidence>
<dbReference type="Gramene" id="KOM35647">
    <property type="protein sequence ID" value="KOM35647"/>
    <property type="gene ID" value="LR48_Vigan02g179700"/>
</dbReference>
<dbReference type="PANTHER" id="PTHR46632:SF13">
    <property type="entry name" value="RING-TYPE E3 UBIQUITIN TRANSFERASE"/>
    <property type="match status" value="1"/>
</dbReference>
<dbReference type="InterPro" id="IPR044286">
    <property type="entry name" value="SINL_plant"/>
</dbReference>
<keyword evidence="2 5" id="KW-0863">Zinc-finger</keyword>
<proteinExistence type="predicted"/>
<dbReference type="Pfam" id="PF21361">
    <property type="entry name" value="Sina_ZnF"/>
    <property type="match status" value="1"/>
</dbReference>
<keyword evidence="1" id="KW-0479">Metal-binding</keyword>
<dbReference type="SUPFAM" id="SSF49599">
    <property type="entry name" value="TRAF domain-like"/>
    <property type="match status" value="1"/>
</dbReference>
<dbReference type="STRING" id="3914.A0A0L9TZ23"/>
<organism evidence="7 8">
    <name type="scientific">Phaseolus angularis</name>
    <name type="common">Azuki bean</name>
    <name type="synonym">Vigna angularis</name>
    <dbReference type="NCBI Taxonomy" id="3914"/>
    <lineage>
        <taxon>Eukaryota</taxon>
        <taxon>Viridiplantae</taxon>
        <taxon>Streptophyta</taxon>
        <taxon>Embryophyta</taxon>
        <taxon>Tracheophyta</taxon>
        <taxon>Spermatophyta</taxon>
        <taxon>Magnoliopsida</taxon>
        <taxon>eudicotyledons</taxon>
        <taxon>Gunneridae</taxon>
        <taxon>Pentapetalae</taxon>
        <taxon>rosids</taxon>
        <taxon>fabids</taxon>
        <taxon>Fabales</taxon>
        <taxon>Fabaceae</taxon>
        <taxon>Papilionoideae</taxon>
        <taxon>50 kb inversion clade</taxon>
        <taxon>NPAAA clade</taxon>
        <taxon>indigoferoid/millettioid clade</taxon>
        <taxon>Phaseoleae</taxon>
        <taxon>Vigna</taxon>
    </lineage>
</organism>
<keyword evidence="3" id="KW-0862">Zinc</keyword>
<dbReference type="UniPathway" id="UPA00143"/>
<comment type="function">
    <text evidence="4">E3 ubiquitin-protein ligase that mediates ubiquitination and subsequent proteasomal degradation of target proteins. E3 ubiquitin ligases accept ubiquitin from an E2 ubiquitin-conjugating enzyme in the form of a thioester and then directly transfers the ubiquitin to targeted substrates. It probably triggers the ubiquitin-mediated degradation of different substrates.</text>
</comment>
<dbReference type="PANTHER" id="PTHR46632">
    <property type="entry name" value="E3 UBIQUITIN-PROTEIN LIGASE SINA-LIKE 4"/>
    <property type="match status" value="1"/>
</dbReference>
<dbReference type="InterPro" id="IPR013083">
    <property type="entry name" value="Znf_RING/FYVE/PHD"/>
</dbReference>
<evidence type="ECO:0000256" key="4">
    <source>
        <dbReference type="ARBA" id="ARBA00024004"/>
    </source>
</evidence>
<protein>
    <recommendedName>
        <fullName evidence="6">SIAH-type domain-containing protein</fullName>
    </recommendedName>
</protein>
<evidence type="ECO:0000256" key="2">
    <source>
        <dbReference type="ARBA" id="ARBA00022771"/>
    </source>
</evidence>